<evidence type="ECO:0000313" key="3">
    <source>
        <dbReference type="Proteomes" id="UP000824890"/>
    </source>
</evidence>
<organism evidence="2 3">
    <name type="scientific">Brassica napus</name>
    <name type="common">Rape</name>
    <dbReference type="NCBI Taxonomy" id="3708"/>
    <lineage>
        <taxon>Eukaryota</taxon>
        <taxon>Viridiplantae</taxon>
        <taxon>Streptophyta</taxon>
        <taxon>Embryophyta</taxon>
        <taxon>Tracheophyta</taxon>
        <taxon>Spermatophyta</taxon>
        <taxon>Magnoliopsida</taxon>
        <taxon>eudicotyledons</taxon>
        <taxon>Gunneridae</taxon>
        <taxon>Pentapetalae</taxon>
        <taxon>rosids</taxon>
        <taxon>malvids</taxon>
        <taxon>Brassicales</taxon>
        <taxon>Brassicaceae</taxon>
        <taxon>Brassiceae</taxon>
        <taxon>Brassica</taxon>
    </lineage>
</organism>
<feature type="non-terminal residue" evidence="2">
    <location>
        <position position="1"/>
    </location>
</feature>
<dbReference type="EMBL" id="JAGKQM010001660">
    <property type="protein sequence ID" value="KAH0851546.1"/>
    <property type="molecule type" value="Genomic_DNA"/>
</dbReference>
<sequence length="231" mass="26172">YDQHGPNIATYFRQRLFKNLQQGRGLFTSDQVLFTDRRLELRLTCFANSEELLGKLLFPPSRNWVVSGLRLVMLEIPKSKTSPPPSRPKPTIETKDDSVGPHGVSSHLSRLLSQIKDQNRRPMTSLWLLTEILPSSRPKPTIETEDDSVGPHGVSSHLSRLLRQIKDRNRRPTTPLWLLTEIHVRVDDSVRVDGVPSVGLSPLANDLFNLEISSQLFTSFSFQFMNACDSS</sequence>
<comment type="caution">
    <text evidence="2">The sequence shown here is derived from an EMBL/GenBank/DDBJ whole genome shotgun (WGS) entry which is preliminary data.</text>
</comment>
<dbReference type="InterPro" id="IPR010255">
    <property type="entry name" value="Haem_peroxidase_sf"/>
</dbReference>
<dbReference type="Proteomes" id="UP000824890">
    <property type="component" value="Unassembled WGS sequence"/>
</dbReference>
<name>A0ABQ7X8W7_BRANA</name>
<proteinExistence type="predicted"/>
<keyword evidence="3" id="KW-1185">Reference proteome</keyword>
<dbReference type="SUPFAM" id="SSF48113">
    <property type="entry name" value="Heme-dependent peroxidases"/>
    <property type="match status" value="1"/>
</dbReference>
<reference evidence="2 3" key="1">
    <citation type="submission" date="2021-05" db="EMBL/GenBank/DDBJ databases">
        <title>Genome Assembly of Synthetic Allotetraploid Brassica napus Reveals Homoeologous Exchanges between Subgenomes.</title>
        <authorList>
            <person name="Davis J.T."/>
        </authorList>
    </citation>
    <scope>NUCLEOTIDE SEQUENCE [LARGE SCALE GENOMIC DNA]</scope>
    <source>
        <strain evidence="3">cv. Da-Ae</strain>
        <tissue evidence="2">Seedling</tissue>
    </source>
</reference>
<evidence type="ECO:0000256" key="1">
    <source>
        <dbReference type="SAM" id="MobiDB-lite"/>
    </source>
</evidence>
<evidence type="ECO:0000313" key="2">
    <source>
        <dbReference type="EMBL" id="KAH0851546.1"/>
    </source>
</evidence>
<protein>
    <submittedName>
        <fullName evidence="2">Uncharacterized protein</fullName>
    </submittedName>
</protein>
<feature type="compositionally biased region" description="Basic and acidic residues" evidence="1">
    <location>
        <begin position="90"/>
        <end position="99"/>
    </location>
</feature>
<accession>A0ABQ7X8W7</accession>
<gene>
    <name evidence="2" type="ORF">HID58_091028</name>
</gene>
<feature type="region of interest" description="Disordered" evidence="1">
    <location>
        <begin position="78"/>
        <end position="105"/>
    </location>
</feature>